<reference evidence="15 16" key="1">
    <citation type="journal article" date="2014" name="Genome Announc.">
        <title>Draft genome sequences of eight enterohepatic helicobacter species isolated from both laboratory and wild rodents.</title>
        <authorList>
            <person name="Sheh A."/>
            <person name="Shen Z."/>
            <person name="Fox J.G."/>
        </authorList>
    </citation>
    <scope>NUCLEOTIDE SEQUENCE [LARGE SCALE GENOMIC DNA]</scope>
    <source>
        <strain evidence="14 15">ATCC 49320</strain>
        <strain evidence="13 16">Missouri</strain>
    </source>
</reference>
<dbReference type="GO" id="GO:0000428">
    <property type="term" value="C:DNA-directed RNA polymerase complex"/>
    <property type="evidence" value="ECO:0007669"/>
    <property type="project" value="UniProtKB-KW"/>
</dbReference>
<dbReference type="InterPro" id="IPR036161">
    <property type="entry name" value="RPB6/omega-like_sf"/>
</dbReference>
<dbReference type="STRING" id="37372.XJ32_01485"/>
<evidence type="ECO:0000256" key="8">
    <source>
        <dbReference type="ARBA" id="ARBA00029924"/>
    </source>
</evidence>
<dbReference type="EMBL" id="CP019645">
    <property type="protein sequence ID" value="AQQ58990.1"/>
    <property type="molecule type" value="Genomic_DNA"/>
</dbReference>
<dbReference type="InterPro" id="IPR006110">
    <property type="entry name" value="Pol_omega/Rpo6/RPB6"/>
</dbReference>
<keyword evidence="7 11" id="KW-0804">Transcription</keyword>
<accession>A0A099UV72</accession>
<dbReference type="EMBL" id="JRPJ02000011">
    <property type="protein sequence ID" value="TLE10928.1"/>
    <property type="molecule type" value="Genomic_DNA"/>
</dbReference>
<evidence type="ECO:0000256" key="2">
    <source>
        <dbReference type="ARBA" id="ARBA00012418"/>
    </source>
</evidence>
<evidence type="ECO:0000313" key="12">
    <source>
        <dbReference type="EMBL" id="AQQ58990.1"/>
    </source>
</evidence>
<organism evidence="14 15">
    <name type="scientific">Helicobacter bilis</name>
    <dbReference type="NCBI Taxonomy" id="37372"/>
    <lineage>
        <taxon>Bacteria</taxon>
        <taxon>Pseudomonadati</taxon>
        <taxon>Campylobacterota</taxon>
        <taxon>Epsilonproteobacteria</taxon>
        <taxon>Campylobacterales</taxon>
        <taxon>Helicobacteraceae</taxon>
        <taxon>Helicobacter</taxon>
    </lineage>
</organism>
<evidence type="ECO:0000313" key="17">
    <source>
        <dbReference type="Proteomes" id="UP000188298"/>
    </source>
</evidence>
<dbReference type="RefSeq" id="WP_004084069.1">
    <property type="nucleotide sequence ID" value="NZ_CABKOK010000002.1"/>
</dbReference>
<dbReference type="EC" id="2.7.7.6" evidence="2 11"/>
<evidence type="ECO:0000256" key="11">
    <source>
        <dbReference type="HAMAP-Rule" id="MF_00366"/>
    </source>
</evidence>
<proteinExistence type="inferred from homology"/>
<dbReference type="SUPFAM" id="SSF63562">
    <property type="entry name" value="RPB6/omega subunit-like"/>
    <property type="match status" value="1"/>
</dbReference>
<keyword evidence="5 11" id="KW-0808">Transferase</keyword>
<dbReference type="GO" id="GO:0006351">
    <property type="term" value="P:DNA-templated transcription"/>
    <property type="evidence" value="ECO:0007669"/>
    <property type="project" value="UniProtKB-UniRule"/>
</dbReference>
<evidence type="ECO:0000256" key="10">
    <source>
        <dbReference type="ARBA" id="ARBA00048552"/>
    </source>
</evidence>
<evidence type="ECO:0000256" key="5">
    <source>
        <dbReference type="ARBA" id="ARBA00022679"/>
    </source>
</evidence>
<dbReference type="Pfam" id="PF01192">
    <property type="entry name" value="RNA_pol_Rpb6"/>
    <property type="match status" value="1"/>
</dbReference>
<dbReference type="NCBIfam" id="NF001579">
    <property type="entry name" value="PRK00392.6-2"/>
    <property type="match status" value="1"/>
</dbReference>
<keyword evidence="4 11" id="KW-0240">DNA-directed RNA polymerase</keyword>
<dbReference type="GeneID" id="60655645"/>
<comment type="subunit">
    <text evidence="11">The RNAP catalytic core consists of 2 alpha, 1 beta, 1 beta' and 1 omega subunit. When a sigma factor is associated with the core the holoenzyme is formed, which can initiate transcription.</text>
</comment>
<evidence type="ECO:0000313" key="14">
    <source>
        <dbReference type="EMBL" id="TLE10928.1"/>
    </source>
</evidence>
<reference evidence="14" key="3">
    <citation type="submission" date="2018-04" db="EMBL/GenBank/DDBJ databases">
        <authorList>
            <person name="Sheh A."/>
            <person name="Shen Z."/>
            <person name="Mannion A.J."/>
            <person name="Fox J.G."/>
        </authorList>
    </citation>
    <scope>NUCLEOTIDE SEQUENCE</scope>
    <source>
        <strain evidence="14">ATCC 49320</strain>
        <strain evidence="13">Missouri</strain>
    </source>
</reference>
<evidence type="ECO:0000256" key="4">
    <source>
        <dbReference type="ARBA" id="ARBA00022478"/>
    </source>
</evidence>
<evidence type="ECO:0000256" key="9">
    <source>
        <dbReference type="ARBA" id="ARBA00030998"/>
    </source>
</evidence>
<gene>
    <name evidence="11" type="primary">rpoZ</name>
    <name evidence="13" type="ORF">LS77_001150</name>
    <name evidence="14" type="ORF">LS79_004535</name>
    <name evidence="12" type="ORF">XJ32_01485</name>
</gene>
<reference evidence="12 17" key="2">
    <citation type="submission" date="2017-02" db="EMBL/GenBank/DDBJ databases">
        <title>Whole genome sequencing of Helicobacter bilis strain AAQJH.</title>
        <authorList>
            <person name="Conlan S."/>
            <person name="Thomas P.J."/>
            <person name="Mullikin J."/>
            <person name="Palmore T.N."/>
            <person name="Frank K.M."/>
            <person name="Segre J.A."/>
        </authorList>
    </citation>
    <scope>NUCLEOTIDE SEQUENCE [LARGE SCALE GENOMIC DNA]</scope>
    <source>
        <strain evidence="12 17">AAQJH</strain>
    </source>
</reference>
<dbReference type="KEGG" id="hbl:XJ32_01485"/>
<dbReference type="EMBL" id="JRPH02000002">
    <property type="protein sequence ID" value="TLE06312.1"/>
    <property type="molecule type" value="Genomic_DNA"/>
</dbReference>
<evidence type="ECO:0000256" key="3">
    <source>
        <dbReference type="ARBA" id="ARBA00013725"/>
    </source>
</evidence>
<dbReference type="Gene3D" id="3.90.940.10">
    <property type="match status" value="1"/>
</dbReference>
<dbReference type="GO" id="GO:0003899">
    <property type="term" value="F:DNA-directed RNA polymerase activity"/>
    <property type="evidence" value="ECO:0007669"/>
    <property type="project" value="UniProtKB-UniRule"/>
</dbReference>
<dbReference type="AlphaFoldDB" id="A0A099UV72"/>
<evidence type="ECO:0000313" key="13">
    <source>
        <dbReference type="EMBL" id="TLE06312.1"/>
    </source>
</evidence>
<keyword evidence="6 11" id="KW-0548">Nucleotidyltransferase</keyword>
<dbReference type="Proteomes" id="UP000029870">
    <property type="component" value="Unassembled WGS sequence"/>
</dbReference>
<protein>
    <recommendedName>
        <fullName evidence="3 11">DNA-directed RNA polymerase subunit omega</fullName>
        <shortName evidence="11">RNAP omega subunit</shortName>
        <ecNumber evidence="2 11">2.7.7.6</ecNumber>
    </recommendedName>
    <alternativeName>
        <fullName evidence="9 11">RNA polymerase omega subunit</fullName>
    </alternativeName>
    <alternativeName>
        <fullName evidence="8 11">Transcriptase subunit omega</fullName>
    </alternativeName>
</protein>
<dbReference type="Proteomes" id="UP000188298">
    <property type="component" value="Chromosome"/>
</dbReference>
<dbReference type="HAMAP" id="MF_00366">
    <property type="entry name" value="RNApol_bact_RpoZ"/>
    <property type="match status" value="1"/>
</dbReference>
<dbReference type="GO" id="GO:0003677">
    <property type="term" value="F:DNA binding"/>
    <property type="evidence" value="ECO:0007669"/>
    <property type="project" value="UniProtKB-UniRule"/>
</dbReference>
<comment type="catalytic activity">
    <reaction evidence="10 11">
        <text>RNA(n) + a ribonucleoside 5'-triphosphate = RNA(n+1) + diphosphate</text>
        <dbReference type="Rhea" id="RHEA:21248"/>
        <dbReference type="Rhea" id="RHEA-COMP:14527"/>
        <dbReference type="Rhea" id="RHEA-COMP:17342"/>
        <dbReference type="ChEBI" id="CHEBI:33019"/>
        <dbReference type="ChEBI" id="CHEBI:61557"/>
        <dbReference type="ChEBI" id="CHEBI:140395"/>
        <dbReference type="EC" id="2.7.7.6"/>
    </reaction>
</comment>
<evidence type="ECO:0000313" key="15">
    <source>
        <dbReference type="Proteomes" id="UP000029857"/>
    </source>
</evidence>
<evidence type="ECO:0000256" key="6">
    <source>
        <dbReference type="ARBA" id="ARBA00022695"/>
    </source>
</evidence>
<dbReference type="Proteomes" id="UP000029857">
    <property type="component" value="Unassembled WGS sequence"/>
</dbReference>
<name>A0A099UV72_9HELI</name>
<comment type="function">
    <text evidence="11">Promotes RNA polymerase assembly. Latches the N- and C-terminal regions of the beta' subunit thereby facilitating its interaction with the beta and alpha subunits.</text>
</comment>
<sequence length="73" mass="8202">MVTRTEQVIAKALEQTGNDRYKLSVLVFARVKELSVGAQPLLNYPDDYLRKMEPCDIALQEIADGKVTLANHL</sequence>
<evidence type="ECO:0000256" key="7">
    <source>
        <dbReference type="ARBA" id="ARBA00023163"/>
    </source>
</evidence>
<dbReference type="InterPro" id="IPR003716">
    <property type="entry name" value="DNA-dir_RNA_pol_omega"/>
</dbReference>
<evidence type="ECO:0000256" key="1">
    <source>
        <dbReference type="ARBA" id="ARBA00006711"/>
    </source>
</evidence>
<dbReference type="SMART" id="SM01409">
    <property type="entry name" value="RNA_pol_Rpb6"/>
    <property type="match status" value="1"/>
</dbReference>
<evidence type="ECO:0000313" key="16">
    <source>
        <dbReference type="Proteomes" id="UP000029870"/>
    </source>
</evidence>
<comment type="similarity">
    <text evidence="1 11">Belongs to the RNA polymerase subunit omega family.</text>
</comment>